<gene>
    <name evidence="1" type="ordered locus">MTR_1g017820</name>
</gene>
<dbReference type="HOGENOM" id="CLU_2691431_0_0_1"/>
<evidence type="ECO:0000313" key="1">
    <source>
        <dbReference type="EMBL" id="AES59297.1"/>
    </source>
</evidence>
<dbReference type="AlphaFoldDB" id="G7IBB3"/>
<name>G7IBB3_MEDTR</name>
<protein>
    <recommendedName>
        <fullName evidence="4">RNase H type-1 domain-containing protein</fullName>
    </recommendedName>
</protein>
<keyword evidence="3" id="KW-1185">Reference proteome</keyword>
<dbReference type="EnsemblPlants" id="AES59297">
    <property type="protein sequence ID" value="AES59297"/>
    <property type="gene ID" value="MTR_1g017820"/>
</dbReference>
<evidence type="ECO:0000313" key="3">
    <source>
        <dbReference type="Proteomes" id="UP000002051"/>
    </source>
</evidence>
<accession>G7IBB3</accession>
<reference evidence="1 3" key="1">
    <citation type="journal article" date="2011" name="Nature">
        <title>The Medicago genome provides insight into the evolution of rhizobial symbioses.</title>
        <authorList>
            <person name="Young N.D."/>
            <person name="Debelle F."/>
            <person name="Oldroyd G.E."/>
            <person name="Geurts R."/>
            <person name="Cannon S.B."/>
            <person name="Udvardi M.K."/>
            <person name="Benedito V.A."/>
            <person name="Mayer K.F."/>
            <person name="Gouzy J."/>
            <person name="Schoof H."/>
            <person name="Van de Peer Y."/>
            <person name="Proost S."/>
            <person name="Cook D.R."/>
            <person name="Meyers B.C."/>
            <person name="Spannagl M."/>
            <person name="Cheung F."/>
            <person name="De Mita S."/>
            <person name="Krishnakumar V."/>
            <person name="Gundlach H."/>
            <person name="Zhou S."/>
            <person name="Mudge J."/>
            <person name="Bharti A.K."/>
            <person name="Murray J.D."/>
            <person name="Naoumkina M.A."/>
            <person name="Rosen B."/>
            <person name="Silverstein K.A."/>
            <person name="Tang H."/>
            <person name="Rombauts S."/>
            <person name="Zhao P.X."/>
            <person name="Zhou P."/>
            <person name="Barbe V."/>
            <person name="Bardou P."/>
            <person name="Bechner M."/>
            <person name="Bellec A."/>
            <person name="Berger A."/>
            <person name="Berges H."/>
            <person name="Bidwell S."/>
            <person name="Bisseling T."/>
            <person name="Choisne N."/>
            <person name="Couloux A."/>
            <person name="Denny R."/>
            <person name="Deshpande S."/>
            <person name="Dai X."/>
            <person name="Doyle J.J."/>
            <person name="Dudez A.M."/>
            <person name="Farmer A.D."/>
            <person name="Fouteau S."/>
            <person name="Franken C."/>
            <person name="Gibelin C."/>
            <person name="Gish J."/>
            <person name="Goldstein S."/>
            <person name="Gonzalez A.J."/>
            <person name="Green P.J."/>
            <person name="Hallab A."/>
            <person name="Hartog M."/>
            <person name="Hua A."/>
            <person name="Humphray S.J."/>
            <person name="Jeong D.H."/>
            <person name="Jing Y."/>
            <person name="Jocker A."/>
            <person name="Kenton S.M."/>
            <person name="Kim D.J."/>
            <person name="Klee K."/>
            <person name="Lai H."/>
            <person name="Lang C."/>
            <person name="Lin S."/>
            <person name="Macmil S.L."/>
            <person name="Magdelenat G."/>
            <person name="Matthews L."/>
            <person name="McCorrison J."/>
            <person name="Monaghan E.L."/>
            <person name="Mun J.H."/>
            <person name="Najar F.Z."/>
            <person name="Nicholson C."/>
            <person name="Noirot C."/>
            <person name="O'Bleness M."/>
            <person name="Paule C.R."/>
            <person name="Poulain J."/>
            <person name="Prion F."/>
            <person name="Qin B."/>
            <person name="Qu C."/>
            <person name="Retzel E.F."/>
            <person name="Riddle C."/>
            <person name="Sallet E."/>
            <person name="Samain S."/>
            <person name="Samson N."/>
            <person name="Sanders I."/>
            <person name="Saurat O."/>
            <person name="Scarpelli C."/>
            <person name="Schiex T."/>
            <person name="Segurens B."/>
            <person name="Severin A.J."/>
            <person name="Sherrier D.J."/>
            <person name="Shi R."/>
            <person name="Sims S."/>
            <person name="Singer S.R."/>
            <person name="Sinharoy S."/>
            <person name="Sterck L."/>
            <person name="Viollet A."/>
            <person name="Wang B.B."/>
            <person name="Wang K."/>
            <person name="Wang M."/>
            <person name="Wang X."/>
            <person name="Warfsmann J."/>
            <person name="Weissenbach J."/>
            <person name="White D.D."/>
            <person name="White J.D."/>
            <person name="Wiley G.B."/>
            <person name="Wincker P."/>
            <person name="Xing Y."/>
            <person name="Yang L."/>
            <person name="Yao Z."/>
            <person name="Ying F."/>
            <person name="Zhai J."/>
            <person name="Zhou L."/>
            <person name="Zuber A."/>
            <person name="Denarie J."/>
            <person name="Dixon R.A."/>
            <person name="May G.D."/>
            <person name="Schwartz D.C."/>
            <person name="Rogers J."/>
            <person name="Quetier F."/>
            <person name="Town C.D."/>
            <person name="Roe B.A."/>
        </authorList>
    </citation>
    <scope>NUCLEOTIDE SEQUENCE [LARGE SCALE GENOMIC DNA]</scope>
    <source>
        <strain evidence="1">A17</strain>
        <strain evidence="2 3">cv. Jemalong A17</strain>
    </source>
</reference>
<sequence>MHAICAHYCGQSGASSKAKKTWIQPILDVEIGEALDFLLVLNWVHEIQLKNIDFELDAKSVLDRFYNHKNVSEC</sequence>
<proteinExistence type="predicted"/>
<reference evidence="1 3" key="2">
    <citation type="journal article" date="2014" name="BMC Genomics">
        <title>An improved genome release (version Mt4.0) for the model legume Medicago truncatula.</title>
        <authorList>
            <person name="Tang H."/>
            <person name="Krishnakumar V."/>
            <person name="Bidwell S."/>
            <person name="Rosen B."/>
            <person name="Chan A."/>
            <person name="Zhou S."/>
            <person name="Gentzbittel L."/>
            <person name="Childs K.L."/>
            <person name="Yandell M."/>
            <person name="Gundlach H."/>
            <person name="Mayer K.F."/>
            <person name="Schwartz D.C."/>
            <person name="Town C.D."/>
        </authorList>
    </citation>
    <scope>GENOME REANNOTATION</scope>
    <source>
        <strain evidence="2 3">cv. Jemalong A17</strain>
    </source>
</reference>
<dbReference type="Proteomes" id="UP000002051">
    <property type="component" value="Unassembled WGS sequence"/>
</dbReference>
<evidence type="ECO:0000313" key="2">
    <source>
        <dbReference type="EnsemblPlants" id="AES59297"/>
    </source>
</evidence>
<organism evidence="1 3">
    <name type="scientific">Medicago truncatula</name>
    <name type="common">Barrel medic</name>
    <name type="synonym">Medicago tribuloides</name>
    <dbReference type="NCBI Taxonomy" id="3880"/>
    <lineage>
        <taxon>Eukaryota</taxon>
        <taxon>Viridiplantae</taxon>
        <taxon>Streptophyta</taxon>
        <taxon>Embryophyta</taxon>
        <taxon>Tracheophyta</taxon>
        <taxon>Spermatophyta</taxon>
        <taxon>Magnoliopsida</taxon>
        <taxon>eudicotyledons</taxon>
        <taxon>Gunneridae</taxon>
        <taxon>Pentapetalae</taxon>
        <taxon>rosids</taxon>
        <taxon>fabids</taxon>
        <taxon>Fabales</taxon>
        <taxon>Fabaceae</taxon>
        <taxon>Papilionoideae</taxon>
        <taxon>50 kb inversion clade</taxon>
        <taxon>NPAAA clade</taxon>
        <taxon>Hologalegina</taxon>
        <taxon>IRL clade</taxon>
        <taxon>Trifolieae</taxon>
        <taxon>Medicago</taxon>
    </lineage>
</organism>
<reference evidence="2" key="3">
    <citation type="submission" date="2015-04" db="UniProtKB">
        <authorList>
            <consortium name="EnsemblPlants"/>
        </authorList>
    </citation>
    <scope>IDENTIFICATION</scope>
    <source>
        <strain evidence="2">cv. Jemalong A17</strain>
    </source>
</reference>
<dbReference type="EMBL" id="CM001217">
    <property type="protein sequence ID" value="AES59297.1"/>
    <property type="molecule type" value="Genomic_DNA"/>
</dbReference>
<evidence type="ECO:0008006" key="4">
    <source>
        <dbReference type="Google" id="ProtNLM"/>
    </source>
</evidence>
<dbReference type="PaxDb" id="3880-AES59297"/>